<evidence type="ECO:0000256" key="2">
    <source>
        <dbReference type="ARBA" id="ARBA00022857"/>
    </source>
</evidence>
<evidence type="ECO:0000259" key="3">
    <source>
        <dbReference type="Pfam" id="PF05368"/>
    </source>
</evidence>
<dbReference type="GO" id="GO:0005634">
    <property type="term" value="C:nucleus"/>
    <property type="evidence" value="ECO:0007669"/>
    <property type="project" value="TreeGrafter"/>
</dbReference>
<evidence type="ECO:0000313" key="4">
    <source>
        <dbReference type="EMBL" id="OJJ36976.1"/>
    </source>
</evidence>
<dbReference type="RefSeq" id="XP_040690652.1">
    <property type="nucleotide sequence ID" value="XM_040830629.1"/>
</dbReference>
<dbReference type="STRING" id="1073089.A0A1L9RPU3"/>
<dbReference type="Gene3D" id="3.40.50.720">
    <property type="entry name" value="NAD(P)-binding Rossmann-like Domain"/>
    <property type="match status" value="1"/>
</dbReference>
<name>A0A1L9RPU3_ASPWE</name>
<dbReference type="InterPro" id="IPR008030">
    <property type="entry name" value="NmrA-like"/>
</dbReference>
<organism evidence="4 5">
    <name type="scientific">Aspergillus wentii DTO 134E9</name>
    <dbReference type="NCBI Taxonomy" id="1073089"/>
    <lineage>
        <taxon>Eukaryota</taxon>
        <taxon>Fungi</taxon>
        <taxon>Dikarya</taxon>
        <taxon>Ascomycota</taxon>
        <taxon>Pezizomycotina</taxon>
        <taxon>Eurotiomycetes</taxon>
        <taxon>Eurotiomycetidae</taxon>
        <taxon>Eurotiales</taxon>
        <taxon>Aspergillaceae</taxon>
        <taxon>Aspergillus</taxon>
        <taxon>Aspergillus subgen. Cremei</taxon>
    </lineage>
</organism>
<proteinExistence type="inferred from homology"/>
<dbReference type="EMBL" id="KV878211">
    <property type="protein sequence ID" value="OJJ36976.1"/>
    <property type="molecule type" value="Genomic_DNA"/>
</dbReference>
<dbReference type="AlphaFoldDB" id="A0A1L9RPU3"/>
<gene>
    <name evidence="4" type="ORF">ASPWEDRAFT_170475</name>
</gene>
<dbReference type="OrthoDB" id="3358371at2759"/>
<dbReference type="PANTHER" id="PTHR42748:SF28">
    <property type="entry name" value="NMRA-LIKE DOMAIN-CONTAINING PROTEIN"/>
    <property type="match status" value="1"/>
</dbReference>
<evidence type="ECO:0000313" key="5">
    <source>
        <dbReference type="Proteomes" id="UP000184383"/>
    </source>
</evidence>
<accession>A0A1L9RPU3</accession>
<dbReference type="SUPFAM" id="SSF51735">
    <property type="entry name" value="NAD(P)-binding Rossmann-fold domains"/>
    <property type="match status" value="1"/>
</dbReference>
<comment type="similarity">
    <text evidence="1">Belongs to the NmrA-type oxidoreductase family.</text>
</comment>
<dbReference type="Proteomes" id="UP000184383">
    <property type="component" value="Unassembled WGS sequence"/>
</dbReference>
<dbReference type="VEuPathDB" id="FungiDB:ASPWEDRAFT_170475"/>
<reference evidence="5" key="1">
    <citation type="journal article" date="2017" name="Genome Biol.">
        <title>Comparative genomics reveals high biological diversity and specific adaptations in the industrially and medically important fungal genus Aspergillus.</title>
        <authorList>
            <person name="de Vries R.P."/>
            <person name="Riley R."/>
            <person name="Wiebenga A."/>
            <person name="Aguilar-Osorio G."/>
            <person name="Amillis S."/>
            <person name="Uchima C.A."/>
            <person name="Anderluh G."/>
            <person name="Asadollahi M."/>
            <person name="Askin M."/>
            <person name="Barry K."/>
            <person name="Battaglia E."/>
            <person name="Bayram O."/>
            <person name="Benocci T."/>
            <person name="Braus-Stromeyer S.A."/>
            <person name="Caldana C."/>
            <person name="Canovas D."/>
            <person name="Cerqueira G.C."/>
            <person name="Chen F."/>
            <person name="Chen W."/>
            <person name="Choi C."/>
            <person name="Clum A."/>
            <person name="Dos Santos R.A."/>
            <person name="Damasio A.R."/>
            <person name="Diallinas G."/>
            <person name="Emri T."/>
            <person name="Fekete E."/>
            <person name="Flipphi M."/>
            <person name="Freyberg S."/>
            <person name="Gallo A."/>
            <person name="Gournas C."/>
            <person name="Habgood R."/>
            <person name="Hainaut M."/>
            <person name="Harispe M.L."/>
            <person name="Henrissat B."/>
            <person name="Hilden K.S."/>
            <person name="Hope R."/>
            <person name="Hossain A."/>
            <person name="Karabika E."/>
            <person name="Karaffa L."/>
            <person name="Karanyi Z."/>
            <person name="Krasevec N."/>
            <person name="Kuo A."/>
            <person name="Kusch H."/>
            <person name="LaButti K."/>
            <person name="Lagendijk E.L."/>
            <person name="Lapidus A."/>
            <person name="Levasseur A."/>
            <person name="Lindquist E."/>
            <person name="Lipzen A."/>
            <person name="Logrieco A.F."/>
            <person name="MacCabe A."/>
            <person name="Maekelae M.R."/>
            <person name="Malavazi I."/>
            <person name="Melin P."/>
            <person name="Meyer V."/>
            <person name="Mielnichuk N."/>
            <person name="Miskei M."/>
            <person name="Molnar A.P."/>
            <person name="Mule G."/>
            <person name="Ngan C.Y."/>
            <person name="Orejas M."/>
            <person name="Orosz E."/>
            <person name="Ouedraogo J.P."/>
            <person name="Overkamp K.M."/>
            <person name="Park H.-S."/>
            <person name="Perrone G."/>
            <person name="Piumi F."/>
            <person name="Punt P.J."/>
            <person name="Ram A.F."/>
            <person name="Ramon A."/>
            <person name="Rauscher S."/>
            <person name="Record E."/>
            <person name="Riano-Pachon D.M."/>
            <person name="Robert V."/>
            <person name="Roehrig J."/>
            <person name="Ruller R."/>
            <person name="Salamov A."/>
            <person name="Salih N.S."/>
            <person name="Samson R.A."/>
            <person name="Sandor E."/>
            <person name="Sanguinetti M."/>
            <person name="Schuetze T."/>
            <person name="Sepcic K."/>
            <person name="Shelest E."/>
            <person name="Sherlock G."/>
            <person name="Sophianopoulou V."/>
            <person name="Squina F.M."/>
            <person name="Sun H."/>
            <person name="Susca A."/>
            <person name="Todd R.B."/>
            <person name="Tsang A."/>
            <person name="Unkles S.E."/>
            <person name="van de Wiele N."/>
            <person name="van Rossen-Uffink D."/>
            <person name="Oliveira J.V."/>
            <person name="Vesth T.C."/>
            <person name="Visser J."/>
            <person name="Yu J.-H."/>
            <person name="Zhou M."/>
            <person name="Andersen M.R."/>
            <person name="Archer D.B."/>
            <person name="Baker S.E."/>
            <person name="Benoit I."/>
            <person name="Brakhage A.A."/>
            <person name="Braus G.H."/>
            <person name="Fischer R."/>
            <person name="Frisvad J.C."/>
            <person name="Goldman G.H."/>
            <person name="Houbraken J."/>
            <person name="Oakley B."/>
            <person name="Pocsi I."/>
            <person name="Scazzocchio C."/>
            <person name="Seiboth B."/>
            <person name="vanKuyk P.A."/>
            <person name="Wortman J."/>
            <person name="Dyer P.S."/>
            <person name="Grigoriev I.V."/>
        </authorList>
    </citation>
    <scope>NUCLEOTIDE SEQUENCE [LARGE SCALE GENOMIC DNA]</scope>
    <source>
        <strain evidence="5">DTO 134E9</strain>
    </source>
</reference>
<sequence>MHAKQLAVILGATAGQGRSVVDTLLRNDLYGVRAVTRNCNSNEAQNLKSQGVEVVEADLDDLSSLSAAFDNAHVIFAVTRMVNGDMAGETRHGQNIATVAATIPTLQHFIWSTLPSALSKGFSVPHQDAKAEVDEYILSSLPDFVPNRVKSAGKHVWIQPVGPKTILPLVGGHRVNVGLIVERILASPSQCLPRRYVRGVTDWIENGEFFGLWMEATGSRTGQDIDAVYIPTEIDAVEQLWPGMGGELGVMLKFLERSGRAAWDKEAIEVLTIEDLGLEVGCNGLRRLA</sequence>
<dbReference type="Pfam" id="PF05368">
    <property type="entry name" value="NmrA"/>
    <property type="match status" value="1"/>
</dbReference>
<dbReference type="InterPro" id="IPR036291">
    <property type="entry name" value="NAD(P)-bd_dom_sf"/>
</dbReference>
<dbReference type="InterPro" id="IPR051164">
    <property type="entry name" value="NmrA-like_oxidored"/>
</dbReference>
<dbReference type="Gene3D" id="3.90.25.10">
    <property type="entry name" value="UDP-galactose 4-epimerase, domain 1"/>
    <property type="match status" value="1"/>
</dbReference>
<dbReference type="PANTHER" id="PTHR42748">
    <property type="entry name" value="NITROGEN METABOLITE REPRESSION PROTEIN NMRA FAMILY MEMBER"/>
    <property type="match status" value="1"/>
</dbReference>
<evidence type="ECO:0000256" key="1">
    <source>
        <dbReference type="ARBA" id="ARBA00006328"/>
    </source>
</evidence>
<feature type="domain" description="NmrA-like" evidence="3">
    <location>
        <begin position="4"/>
        <end position="234"/>
    </location>
</feature>
<protein>
    <recommendedName>
        <fullName evidence="3">NmrA-like domain-containing protein</fullName>
    </recommendedName>
</protein>
<dbReference type="GeneID" id="63746477"/>
<keyword evidence="5" id="KW-1185">Reference proteome</keyword>
<keyword evidence="2" id="KW-0521">NADP</keyword>